<dbReference type="Gene3D" id="1.20.5.5260">
    <property type="match status" value="1"/>
</dbReference>
<keyword evidence="2" id="KW-1185">Reference proteome</keyword>
<name>A0A830ZCV3_9ENTR</name>
<proteinExistence type="predicted"/>
<reference evidence="1 2" key="1">
    <citation type="submission" date="2017-01" db="EMBL/GenBank/DDBJ databases">
        <authorList>
            <person name="Cao J.-M."/>
        </authorList>
    </citation>
    <scope>NUCLEOTIDE SEQUENCE [LARGE SCALE GENOMIC DNA]</scope>
    <source>
        <strain evidence="1 2">888-76</strain>
    </source>
</reference>
<gene>
    <name evidence="1" type="ORF">BWI95_03325</name>
</gene>
<dbReference type="KEGG" id="kco:BWI95_03325"/>
<dbReference type="InterPro" id="IPR024753">
    <property type="entry name" value="AriR"/>
</dbReference>
<evidence type="ECO:0008006" key="3">
    <source>
        <dbReference type="Google" id="ProtNLM"/>
    </source>
</evidence>
<sequence length="80" mass="9135">MNNATFKTFETTDSKLHAFEAEKQIIDELTFALKSVKTVVTNKDLILALISRLETESDVVQNDILRNALEMIVHRTQDDI</sequence>
<evidence type="ECO:0000313" key="1">
    <source>
        <dbReference type="EMBL" id="APZ07559.1"/>
    </source>
</evidence>
<dbReference type="Pfam" id="PF10798">
    <property type="entry name" value="YmgB"/>
    <property type="match status" value="1"/>
</dbReference>
<dbReference type="EMBL" id="CP019445">
    <property type="protein sequence ID" value="APZ07559.1"/>
    <property type="molecule type" value="Genomic_DNA"/>
</dbReference>
<dbReference type="Proteomes" id="UP000187148">
    <property type="component" value="Chromosome"/>
</dbReference>
<dbReference type="AlphaFoldDB" id="A0A830ZCV3"/>
<dbReference type="GO" id="GO:0071468">
    <property type="term" value="P:cellular response to acidic pH"/>
    <property type="evidence" value="ECO:0007669"/>
    <property type="project" value="InterPro"/>
</dbReference>
<protein>
    <recommendedName>
        <fullName evidence="3">Histidine kinase</fullName>
    </recommendedName>
</protein>
<evidence type="ECO:0000313" key="2">
    <source>
        <dbReference type="Proteomes" id="UP000187148"/>
    </source>
</evidence>
<accession>A0A830ZCV3</accession>
<organism evidence="1 2">
    <name type="scientific">Kosakonia cowanii JCM 10956 = DSM 18146</name>
    <dbReference type="NCBI Taxonomy" id="1300165"/>
    <lineage>
        <taxon>Bacteria</taxon>
        <taxon>Pseudomonadati</taxon>
        <taxon>Pseudomonadota</taxon>
        <taxon>Gammaproteobacteria</taxon>
        <taxon>Enterobacterales</taxon>
        <taxon>Enterobacteriaceae</taxon>
        <taxon>Kosakonia</taxon>
    </lineage>
</organism>